<evidence type="ECO:0000313" key="1">
    <source>
        <dbReference type="EMBL" id="SPF51858.1"/>
    </source>
</evidence>
<sequence length="127" mass="13427">MVPYFVTITPMRIQPCYIQTITNKSMDYDITTPALAYPATVLISVNPAAVAENTINNLVCAVTGIANPVRIALLIVPTESMPVRAGANVTAVPATGEKVLSGVVELYNCAVIVIVDPTRDNAAVVLK</sequence>
<reference evidence="2" key="1">
    <citation type="submission" date="2018-02" db="EMBL/GenBank/DDBJ databases">
        <authorList>
            <person name="Hausmann B."/>
        </authorList>
    </citation>
    <scope>NUCLEOTIDE SEQUENCE [LARGE SCALE GENOMIC DNA]</scope>
    <source>
        <strain evidence="2">Peat soil MAG SbF1</strain>
    </source>
</reference>
<dbReference type="AlphaFoldDB" id="A0A2U3LJ34"/>
<evidence type="ECO:0000313" key="2">
    <source>
        <dbReference type="Proteomes" id="UP000238916"/>
    </source>
</evidence>
<accession>A0A2U3LJ34</accession>
<name>A0A2U3LJ34_9FIRM</name>
<organism evidence="1 2">
    <name type="scientific">Candidatus Desulfosporosinus infrequens</name>
    <dbReference type="NCBI Taxonomy" id="2043169"/>
    <lineage>
        <taxon>Bacteria</taxon>
        <taxon>Bacillati</taxon>
        <taxon>Bacillota</taxon>
        <taxon>Clostridia</taxon>
        <taxon>Eubacteriales</taxon>
        <taxon>Desulfitobacteriaceae</taxon>
        <taxon>Desulfosporosinus</taxon>
    </lineage>
</organism>
<dbReference type="Proteomes" id="UP000238916">
    <property type="component" value="Unassembled WGS sequence"/>
</dbReference>
<dbReference type="EMBL" id="OMOF01000489">
    <property type="protein sequence ID" value="SPF51858.1"/>
    <property type="molecule type" value="Genomic_DNA"/>
</dbReference>
<protein>
    <submittedName>
        <fullName evidence="1">Uncharacterized protein</fullName>
    </submittedName>
</protein>
<gene>
    <name evidence="1" type="ORF">SBF1_5390002</name>
</gene>
<proteinExistence type="predicted"/>